<feature type="non-terminal residue" evidence="4">
    <location>
        <position position="1"/>
    </location>
</feature>
<evidence type="ECO:0000313" key="4">
    <source>
        <dbReference type="EMBL" id="KAF2431267.1"/>
    </source>
</evidence>
<protein>
    <submittedName>
        <fullName evidence="4">Acetyl-hydrolase</fullName>
    </submittedName>
</protein>
<evidence type="ECO:0000256" key="1">
    <source>
        <dbReference type="ARBA" id="ARBA00010515"/>
    </source>
</evidence>
<evidence type="ECO:0000259" key="3">
    <source>
        <dbReference type="Pfam" id="PF07859"/>
    </source>
</evidence>
<keyword evidence="2" id="KW-0378">Hydrolase</keyword>
<dbReference type="PROSITE" id="PS01173">
    <property type="entry name" value="LIPASE_GDXG_HIS"/>
    <property type="match status" value="1"/>
</dbReference>
<dbReference type="AlphaFoldDB" id="A0A9P4NTC6"/>
<dbReference type="OrthoDB" id="5354320at2759"/>
<dbReference type="PANTHER" id="PTHR48081">
    <property type="entry name" value="AB HYDROLASE SUPERFAMILY PROTEIN C4A8.06C"/>
    <property type="match status" value="1"/>
</dbReference>
<comment type="caution">
    <text evidence="4">The sequence shown here is derived from an EMBL/GenBank/DDBJ whole genome shotgun (WGS) entry which is preliminary data.</text>
</comment>
<dbReference type="PANTHER" id="PTHR48081:SF25">
    <property type="entry name" value="PUTATIVE (AFU_ORTHOLOGUE AFUA_3G11560)-RELATED"/>
    <property type="match status" value="1"/>
</dbReference>
<evidence type="ECO:0000256" key="2">
    <source>
        <dbReference type="ARBA" id="ARBA00022801"/>
    </source>
</evidence>
<dbReference type="InterPro" id="IPR002168">
    <property type="entry name" value="Lipase_GDXG_HIS_AS"/>
</dbReference>
<feature type="non-terminal residue" evidence="4">
    <location>
        <position position="470"/>
    </location>
</feature>
<name>A0A9P4NTC6_9PEZI</name>
<dbReference type="GO" id="GO:0016787">
    <property type="term" value="F:hydrolase activity"/>
    <property type="evidence" value="ECO:0007669"/>
    <property type="project" value="UniProtKB-KW"/>
</dbReference>
<gene>
    <name evidence="4" type="ORF">EJ08DRAFT_564231</name>
</gene>
<dbReference type="SUPFAM" id="SSF53474">
    <property type="entry name" value="alpha/beta-Hydrolases"/>
    <property type="match status" value="1"/>
</dbReference>
<sequence>SNSTTVAKLMLPKIPFIFKTAAFHTLSLSETSSKWDLKTELTVHLLRNILTGAPEPLSKTQKVSLRDPGVKANMWVSKVTMPKPEEDDIRQALFKSIDELKEGDEVYTQPELVSVEAEWQGFRDQAGKEGSDTSLSESEKYENMMKEVKSKATILYLHGGAYYLMDPASHRPLTVKLAELTGGRVLSVRYRLTPKYPFPSALLDALLAYLYLLYPPAGSLHDPVSASDIVISGDSAGGNLSLALLQLLIQLHRAAPAGKVPTIAFNSRTVEVPLPGGVALASPWTDITRCMPSLHTNAKYDYLPSPNDEDLYKFPDCEIWPADPPRADLFCEGSAMCHPLVSPLAAMNWTNSPPVYFNLGEEMLADEAKVVAQRMAKQGVKVVWDEFEAMPHVFAMMMEGTPTANLCFEQWATFVKCVAESPEKIHSVGHFITAKKLEREEVGLQNLIEMSDDDVLKRMKDAREKRVKGF</sequence>
<reference evidence="4" key="1">
    <citation type="journal article" date="2020" name="Stud. Mycol.">
        <title>101 Dothideomycetes genomes: a test case for predicting lifestyles and emergence of pathogens.</title>
        <authorList>
            <person name="Haridas S."/>
            <person name="Albert R."/>
            <person name="Binder M."/>
            <person name="Bloem J."/>
            <person name="Labutti K."/>
            <person name="Salamov A."/>
            <person name="Andreopoulos B."/>
            <person name="Baker S."/>
            <person name="Barry K."/>
            <person name="Bills G."/>
            <person name="Bluhm B."/>
            <person name="Cannon C."/>
            <person name="Castanera R."/>
            <person name="Culley D."/>
            <person name="Daum C."/>
            <person name="Ezra D."/>
            <person name="Gonzalez J."/>
            <person name="Henrissat B."/>
            <person name="Kuo A."/>
            <person name="Liang C."/>
            <person name="Lipzen A."/>
            <person name="Lutzoni F."/>
            <person name="Magnuson J."/>
            <person name="Mondo S."/>
            <person name="Nolan M."/>
            <person name="Ohm R."/>
            <person name="Pangilinan J."/>
            <person name="Park H.-J."/>
            <person name="Ramirez L."/>
            <person name="Alfaro M."/>
            <person name="Sun H."/>
            <person name="Tritt A."/>
            <person name="Yoshinaga Y."/>
            <person name="Zwiers L.-H."/>
            <person name="Turgeon B."/>
            <person name="Goodwin S."/>
            <person name="Spatafora J."/>
            <person name="Crous P."/>
            <person name="Grigoriev I."/>
        </authorList>
    </citation>
    <scope>NUCLEOTIDE SEQUENCE</scope>
    <source>
        <strain evidence="4">CBS 130266</strain>
    </source>
</reference>
<dbReference type="InterPro" id="IPR013094">
    <property type="entry name" value="AB_hydrolase_3"/>
</dbReference>
<dbReference type="Proteomes" id="UP000800235">
    <property type="component" value="Unassembled WGS sequence"/>
</dbReference>
<dbReference type="Gene3D" id="3.40.50.1820">
    <property type="entry name" value="alpha/beta hydrolase"/>
    <property type="match status" value="1"/>
</dbReference>
<accession>A0A9P4NTC6</accession>
<keyword evidence="5" id="KW-1185">Reference proteome</keyword>
<comment type="similarity">
    <text evidence="1">Belongs to the 'GDXG' lipolytic enzyme family.</text>
</comment>
<feature type="domain" description="Alpha/beta hydrolase fold-3" evidence="3">
    <location>
        <begin position="154"/>
        <end position="395"/>
    </location>
</feature>
<dbReference type="InterPro" id="IPR029058">
    <property type="entry name" value="AB_hydrolase_fold"/>
</dbReference>
<dbReference type="InterPro" id="IPR050300">
    <property type="entry name" value="GDXG_lipolytic_enzyme"/>
</dbReference>
<proteinExistence type="inferred from homology"/>
<evidence type="ECO:0000313" key="5">
    <source>
        <dbReference type="Proteomes" id="UP000800235"/>
    </source>
</evidence>
<organism evidence="4 5">
    <name type="scientific">Tothia fuscella</name>
    <dbReference type="NCBI Taxonomy" id="1048955"/>
    <lineage>
        <taxon>Eukaryota</taxon>
        <taxon>Fungi</taxon>
        <taxon>Dikarya</taxon>
        <taxon>Ascomycota</taxon>
        <taxon>Pezizomycotina</taxon>
        <taxon>Dothideomycetes</taxon>
        <taxon>Pleosporomycetidae</taxon>
        <taxon>Venturiales</taxon>
        <taxon>Cylindrosympodiaceae</taxon>
        <taxon>Tothia</taxon>
    </lineage>
</organism>
<dbReference type="Pfam" id="PF07859">
    <property type="entry name" value="Abhydrolase_3"/>
    <property type="match status" value="1"/>
</dbReference>
<dbReference type="EMBL" id="MU007033">
    <property type="protein sequence ID" value="KAF2431267.1"/>
    <property type="molecule type" value="Genomic_DNA"/>
</dbReference>